<evidence type="ECO:0000313" key="8">
    <source>
        <dbReference type="Proteomes" id="UP000265663"/>
    </source>
</evidence>
<dbReference type="InterPro" id="IPR023962">
    <property type="entry name" value="Phosphoketolase"/>
</dbReference>
<dbReference type="Proteomes" id="UP000265663">
    <property type="component" value="Unassembled WGS sequence"/>
</dbReference>
<dbReference type="Gene3D" id="3.40.50.970">
    <property type="match status" value="2"/>
</dbReference>
<dbReference type="InterPro" id="IPR029061">
    <property type="entry name" value="THDP-binding"/>
</dbReference>
<organism evidence="7 8">
    <name type="scientific">Pyrenophora seminiperda CCB06</name>
    <dbReference type="NCBI Taxonomy" id="1302712"/>
    <lineage>
        <taxon>Eukaryota</taxon>
        <taxon>Fungi</taxon>
        <taxon>Dikarya</taxon>
        <taxon>Ascomycota</taxon>
        <taxon>Pezizomycotina</taxon>
        <taxon>Dothideomycetes</taxon>
        <taxon>Pleosporomycetidae</taxon>
        <taxon>Pleosporales</taxon>
        <taxon>Pleosporineae</taxon>
        <taxon>Pleosporaceae</taxon>
        <taxon>Pyrenophora</taxon>
    </lineage>
</organism>
<reference evidence="7 8" key="1">
    <citation type="journal article" date="2014" name="PLoS ONE">
        <title>De novo Genome Assembly of the Fungal Plant Pathogen Pyrenophora semeniperda.</title>
        <authorList>
            <person name="Soliai M.M."/>
            <person name="Meyer S.E."/>
            <person name="Udall J.A."/>
            <person name="Elzinga D.E."/>
            <person name="Hermansen R.A."/>
            <person name="Bodily P.M."/>
            <person name="Hart A.A."/>
            <person name="Coleman C.E."/>
        </authorList>
    </citation>
    <scope>NUCLEOTIDE SEQUENCE [LARGE SCALE GENOMIC DNA]</scope>
    <source>
        <strain evidence="7 8">CCB06</strain>
        <tissue evidence="7">Mycelium</tissue>
    </source>
</reference>
<keyword evidence="3" id="KW-0786">Thiamine pyrophosphate</keyword>
<dbReference type="InterPro" id="IPR009014">
    <property type="entry name" value="Transketo_C/PFOR_II"/>
</dbReference>
<dbReference type="SUPFAM" id="SSF52518">
    <property type="entry name" value="Thiamin diphosphate-binding fold (THDP-binding)"/>
    <property type="match status" value="2"/>
</dbReference>
<dbReference type="Gene3D" id="3.40.50.920">
    <property type="match status" value="1"/>
</dbReference>
<dbReference type="PROSITE" id="PS60002">
    <property type="entry name" value="PHOSPHOKETOLASE_1"/>
    <property type="match status" value="1"/>
</dbReference>
<dbReference type="Pfam" id="PF03894">
    <property type="entry name" value="XFP"/>
    <property type="match status" value="1"/>
</dbReference>
<dbReference type="NCBIfam" id="NF003619">
    <property type="entry name" value="PRK05261.1-4"/>
    <property type="match status" value="1"/>
</dbReference>
<evidence type="ECO:0000256" key="1">
    <source>
        <dbReference type="ARBA" id="ARBA00001964"/>
    </source>
</evidence>
<keyword evidence="8" id="KW-1185">Reference proteome</keyword>
<evidence type="ECO:0000256" key="2">
    <source>
        <dbReference type="ARBA" id="ARBA00005623"/>
    </source>
</evidence>
<dbReference type="PANTHER" id="PTHR31273:SF0">
    <property type="entry name" value="PHOSPHOKETOLASE-RELATED"/>
    <property type="match status" value="1"/>
</dbReference>
<comment type="cofactor">
    <cofactor evidence="1">
        <name>thiamine diphosphate</name>
        <dbReference type="ChEBI" id="CHEBI:58937"/>
    </cofactor>
</comment>
<name>A0A3M7MGT4_9PLEO</name>
<dbReference type="PIRSF" id="PIRSF017245">
    <property type="entry name" value="Phosphoketolase"/>
    <property type="match status" value="1"/>
</dbReference>
<dbReference type="InterPro" id="IPR018970">
    <property type="entry name" value="Xul5P/Fru6P_PKetolase_N"/>
</dbReference>
<dbReference type="EMBL" id="KE747841">
    <property type="protein sequence ID" value="RMZ73677.1"/>
    <property type="molecule type" value="Genomic_DNA"/>
</dbReference>
<evidence type="ECO:0000313" key="7">
    <source>
        <dbReference type="EMBL" id="RMZ73677.1"/>
    </source>
</evidence>
<dbReference type="Pfam" id="PF09364">
    <property type="entry name" value="XFP_N"/>
    <property type="match status" value="1"/>
</dbReference>
<dbReference type="GO" id="GO:0005975">
    <property type="term" value="P:carbohydrate metabolic process"/>
    <property type="evidence" value="ECO:0007669"/>
    <property type="project" value="InterPro"/>
</dbReference>
<evidence type="ECO:0000259" key="5">
    <source>
        <dbReference type="Pfam" id="PF09363"/>
    </source>
</evidence>
<keyword evidence="4" id="KW-0456">Lyase</keyword>
<dbReference type="PANTHER" id="PTHR31273">
    <property type="entry name" value="PHOSPHOKETOLASE-RELATED"/>
    <property type="match status" value="1"/>
</dbReference>
<dbReference type="NCBIfam" id="NF003617">
    <property type="entry name" value="PRK05261.1-2"/>
    <property type="match status" value="1"/>
</dbReference>
<dbReference type="InterPro" id="IPR019790">
    <property type="entry name" value="Xul5P/Fru6P_PKetolase_CS"/>
</dbReference>
<proteinExistence type="inferred from homology"/>
<dbReference type="PROSITE" id="PS60003">
    <property type="entry name" value="PHOSPHOKETOLASE_2"/>
    <property type="match status" value="1"/>
</dbReference>
<protein>
    <submittedName>
        <fullName evidence="7">Phosphoketolase</fullName>
    </submittedName>
</protein>
<sequence>MTSETEICQYKAKMDAMIAKAPVDPETVVEDVEHLSLSAYGPARASITEHPLSSDEVRKMTDYFHASLYMCLGMIYLRQNPLLREPLTLDHIKRRLLGHWGSDAGQSFTYIHMNRLIKKYDLDAIFISGPGHGAPAVLSNSFLEGVYSEVYPEKSEDEEGMKRFFKSFSFPGGIGSHATPETPGSLHEGGELGYSISHAFGAVFDHPDLIALTMVGDGESETGPLATSWHSTKFLNPITDGAVLPVLHLNGYKINNPTVLARVSHKELEALFIGYGWTPYFVEGSDIPSMHQAMAATMERCVTKIREHQKEARDSGKAFRPRWPMIILRTPKGWTGPRKIDGDHFLEGFWRAHQVPLTNVLKDKSQLKLLEEWMRGYGPDKHFDKNGKLIPELRELAPTGNRRMSANPVANGGLIRRKLHVPDFRNYAVEVTKGGVAKMGSMGNCAGFIRDVVRDNPKDFRLFGPDETQSNKLDKVYEAGKKVWLADFFEEDEDGSNLAHEGRVMEMLSEHTVEGWLEGYILSGRHGLLNSYEPFIHIIDSMVNQHCKWIEKCLEVEWRQQIASLNILLTSTVWRQDHNGFTHQDPGFLDVVANKSPEVVRIYLPPDGNCLLSTMNHCLRSSNYVNVIVADKQEHLQYLTMDQAIAHCTKGVGIWEWASNDAGAEPDIVMASCGDVSTHESLAATALLRTHLPSLKIRFVNVVDLFKLIDADQHPHGLRAHEWKAIFTDDVPCIFNFHSYPWLVHRLTYGRKGQQQNLLVRGYREKGNIDTPLELAIRNGTDRFSLAIDALDHVKGLGNRGAATREKLLDEQIKAKNYAFHEGVDPKWTEEWVWPF</sequence>
<dbReference type="Pfam" id="PF09363">
    <property type="entry name" value="XFP_C"/>
    <property type="match status" value="1"/>
</dbReference>
<comment type="similarity">
    <text evidence="2">Belongs to the XFP family.</text>
</comment>
<dbReference type="CDD" id="cd02011">
    <property type="entry name" value="TPP_PK"/>
    <property type="match status" value="1"/>
</dbReference>
<dbReference type="GO" id="GO:0016832">
    <property type="term" value="F:aldehyde-lyase activity"/>
    <property type="evidence" value="ECO:0007669"/>
    <property type="project" value="InterPro"/>
</dbReference>
<feature type="domain" description="Xylulose 5-phosphate/Fructose 6-phosphate phosphoketolase C-terminal" evidence="5">
    <location>
        <begin position="632"/>
        <end position="834"/>
    </location>
</feature>
<dbReference type="AlphaFoldDB" id="A0A3M7MGT4"/>
<feature type="domain" description="Xylulose 5-phosphate/Fructose 6-phosphate phosphoketolase N-terminal" evidence="6">
    <location>
        <begin position="53"/>
        <end position="414"/>
    </location>
</feature>
<evidence type="ECO:0000259" key="6">
    <source>
        <dbReference type="Pfam" id="PF09364"/>
    </source>
</evidence>
<dbReference type="HAMAP" id="MF_01403">
    <property type="entry name" value="Phosphoketolase"/>
    <property type="match status" value="1"/>
</dbReference>
<evidence type="ECO:0000256" key="3">
    <source>
        <dbReference type="ARBA" id="ARBA00023052"/>
    </source>
</evidence>
<gene>
    <name evidence="7" type="ORF">GMOD_00009425</name>
</gene>
<accession>A0A3M7MGT4</accession>
<evidence type="ECO:0000256" key="4">
    <source>
        <dbReference type="ARBA" id="ARBA00023239"/>
    </source>
</evidence>
<dbReference type="InterPro" id="IPR005593">
    <property type="entry name" value="Xul5P/Fru6P_PKetolase"/>
</dbReference>
<dbReference type="InterPro" id="IPR019789">
    <property type="entry name" value="Xul5P/Fru6P_PKetolase_ThDP_BS"/>
</dbReference>
<dbReference type="InterPro" id="IPR018969">
    <property type="entry name" value="Xul5P/Fru6P_PKetolase_C"/>
</dbReference>
<dbReference type="OrthoDB" id="2532903at2759"/>